<feature type="transmembrane region" description="Helical" evidence="1">
    <location>
        <begin position="145"/>
        <end position="164"/>
    </location>
</feature>
<feature type="transmembrane region" description="Helical" evidence="1">
    <location>
        <begin position="102"/>
        <end position="125"/>
    </location>
</feature>
<name>B8GRH2_THISH</name>
<sequence precursor="true">MLMTDTQPPQRSGFVTTLAWVLIILAGVASVMLAAQNLFLQFMFSPGELERLLGAQQGMGTDAPAHRFMAEHFRSLMLVPLLFAVLVLTGAIGLLGRRPWAYGLTLVMMGVGMLWNGAAVVLHLMTMAGLGAFPGPVLRPGMFGGGFQILVSALMIPVFGWIILRLRAPEIRREFGLK</sequence>
<feature type="transmembrane region" description="Helical" evidence="1">
    <location>
        <begin position="76"/>
        <end position="95"/>
    </location>
</feature>
<evidence type="ECO:0000256" key="1">
    <source>
        <dbReference type="SAM" id="Phobius"/>
    </source>
</evidence>
<keyword evidence="1" id="KW-0812">Transmembrane</keyword>
<accession>B8GRH2</accession>
<dbReference type="EMBL" id="CP001339">
    <property type="protein sequence ID" value="ACL72526.1"/>
    <property type="molecule type" value="Genomic_DNA"/>
</dbReference>
<keyword evidence="1" id="KW-1133">Transmembrane helix</keyword>
<keyword evidence="1" id="KW-0472">Membrane</keyword>
<dbReference type="KEGG" id="tgr:Tgr7_1441"/>
<dbReference type="Proteomes" id="UP000002383">
    <property type="component" value="Chromosome"/>
</dbReference>
<feature type="transmembrane region" description="Helical" evidence="1">
    <location>
        <begin position="12"/>
        <end position="35"/>
    </location>
</feature>
<gene>
    <name evidence="2" type="ordered locus">Tgr7_1441</name>
</gene>
<evidence type="ECO:0000313" key="3">
    <source>
        <dbReference type="Proteomes" id="UP000002383"/>
    </source>
</evidence>
<organism evidence="2 3">
    <name type="scientific">Thioalkalivibrio sulfidiphilus (strain HL-EbGR7)</name>
    <dbReference type="NCBI Taxonomy" id="396588"/>
    <lineage>
        <taxon>Bacteria</taxon>
        <taxon>Pseudomonadati</taxon>
        <taxon>Pseudomonadota</taxon>
        <taxon>Gammaproteobacteria</taxon>
        <taxon>Chromatiales</taxon>
        <taxon>Ectothiorhodospiraceae</taxon>
        <taxon>Thioalkalivibrio</taxon>
    </lineage>
</organism>
<dbReference type="AlphaFoldDB" id="B8GRH2"/>
<evidence type="ECO:0008006" key="4">
    <source>
        <dbReference type="Google" id="ProtNLM"/>
    </source>
</evidence>
<proteinExistence type="predicted"/>
<keyword evidence="3" id="KW-1185">Reference proteome</keyword>
<protein>
    <recommendedName>
        <fullName evidence="4">Transmembrane protein</fullName>
    </recommendedName>
</protein>
<dbReference type="eggNOG" id="ENOG502ZDQV">
    <property type="taxonomic scope" value="Bacteria"/>
</dbReference>
<reference evidence="2 3" key="1">
    <citation type="journal article" date="2011" name="Stand. Genomic Sci.">
        <title>Complete genome sequence of 'Thioalkalivibrio sulfidophilus' HL-EbGr7.</title>
        <authorList>
            <person name="Muyzer G."/>
            <person name="Sorokin D.Y."/>
            <person name="Mavromatis K."/>
            <person name="Lapidus A."/>
            <person name="Clum A."/>
            <person name="Ivanova N."/>
            <person name="Pati A."/>
            <person name="d'Haeseleer P."/>
            <person name="Woyke T."/>
            <person name="Kyrpides N.C."/>
        </authorList>
    </citation>
    <scope>NUCLEOTIDE SEQUENCE [LARGE SCALE GENOMIC DNA]</scope>
    <source>
        <strain evidence="2 3">HL-EbGR7</strain>
    </source>
</reference>
<dbReference type="HOGENOM" id="CLU_1509951_0_0_6"/>
<evidence type="ECO:0000313" key="2">
    <source>
        <dbReference type="EMBL" id="ACL72526.1"/>
    </source>
</evidence>